<dbReference type="RefSeq" id="WP_015614196.1">
    <property type="nucleotide sequence ID" value="NC_021182.1"/>
</dbReference>
<keyword evidence="3 10" id="KW-0808">Transferase</keyword>
<keyword evidence="6" id="KW-0342">GTP-binding</keyword>
<organism evidence="10 11">
    <name type="scientific">Clostridium pasteurianum BC1</name>
    <dbReference type="NCBI Taxonomy" id="86416"/>
    <lineage>
        <taxon>Bacteria</taxon>
        <taxon>Bacillati</taxon>
        <taxon>Bacillota</taxon>
        <taxon>Clostridia</taxon>
        <taxon>Eubacteriales</taxon>
        <taxon>Clostridiaceae</taxon>
        <taxon>Clostridium</taxon>
    </lineage>
</organism>
<dbReference type="OrthoDB" id="9806359at2"/>
<dbReference type="InterPro" id="IPR005835">
    <property type="entry name" value="NTP_transferase_dom"/>
</dbReference>
<evidence type="ECO:0000259" key="9">
    <source>
        <dbReference type="Pfam" id="PF22640"/>
    </source>
</evidence>
<dbReference type="Pfam" id="PF22640">
    <property type="entry name" value="ManC_GMP_beta-helix"/>
    <property type="match status" value="1"/>
</dbReference>
<comment type="catalytic activity">
    <reaction evidence="7">
        <text>alpha-D-mannose 1-phosphate + GTP + H(+) = GDP-alpha-D-mannose + diphosphate</text>
        <dbReference type="Rhea" id="RHEA:15229"/>
        <dbReference type="ChEBI" id="CHEBI:15378"/>
        <dbReference type="ChEBI" id="CHEBI:33019"/>
        <dbReference type="ChEBI" id="CHEBI:37565"/>
        <dbReference type="ChEBI" id="CHEBI:57527"/>
        <dbReference type="ChEBI" id="CHEBI:58409"/>
        <dbReference type="EC" id="2.7.7.13"/>
    </reaction>
</comment>
<evidence type="ECO:0000313" key="11">
    <source>
        <dbReference type="Proteomes" id="UP000013523"/>
    </source>
</evidence>
<dbReference type="PANTHER" id="PTHR46390">
    <property type="entry name" value="MANNOSE-1-PHOSPHATE GUANYLYLTRANSFERASE"/>
    <property type="match status" value="1"/>
</dbReference>
<keyword evidence="4 10" id="KW-0548">Nucleotidyltransferase</keyword>
<dbReference type="AlphaFoldDB" id="R4JYG6"/>
<evidence type="ECO:0000256" key="4">
    <source>
        <dbReference type="ARBA" id="ARBA00022695"/>
    </source>
</evidence>
<dbReference type="SUPFAM" id="SSF53448">
    <property type="entry name" value="Nucleotide-diphospho-sugar transferases"/>
    <property type="match status" value="1"/>
</dbReference>
<evidence type="ECO:0000256" key="7">
    <source>
        <dbReference type="ARBA" id="ARBA00047343"/>
    </source>
</evidence>
<evidence type="ECO:0000313" key="10">
    <source>
        <dbReference type="EMBL" id="AGK95872.1"/>
    </source>
</evidence>
<reference evidence="10 11" key="1">
    <citation type="submission" date="2012-01" db="EMBL/GenBank/DDBJ databases">
        <title>Complete sequence of chromosome of Clostridium pasteurianum BC1.</title>
        <authorList>
            <consortium name="US DOE Joint Genome Institute"/>
            <person name="Lucas S."/>
            <person name="Han J."/>
            <person name="Lapidus A."/>
            <person name="Cheng J.-F."/>
            <person name="Goodwin L."/>
            <person name="Pitluck S."/>
            <person name="Peters L."/>
            <person name="Mikhailova N."/>
            <person name="Teshima H."/>
            <person name="Detter J.C."/>
            <person name="Han C."/>
            <person name="Tapia R."/>
            <person name="Land M."/>
            <person name="Hauser L."/>
            <person name="Kyrpides N."/>
            <person name="Ivanova N."/>
            <person name="Pagani I."/>
            <person name="Dunn J."/>
            <person name="Taghavi S."/>
            <person name="Francis A."/>
            <person name="van der Lelie D."/>
            <person name="Woyke T."/>
        </authorList>
    </citation>
    <scope>NUCLEOTIDE SEQUENCE [LARGE SCALE GENOMIC DNA]</scope>
    <source>
        <strain evidence="10 11">BC1</strain>
    </source>
</reference>
<dbReference type="InterPro" id="IPR029044">
    <property type="entry name" value="Nucleotide-diphossugar_trans"/>
</dbReference>
<name>R4JYG6_CLOPA</name>
<dbReference type="Pfam" id="PF00483">
    <property type="entry name" value="NTP_transferase"/>
    <property type="match status" value="1"/>
</dbReference>
<dbReference type="InterPro" id="IPR054566">
    <property type="entry name" value="ManC/GMP-like_b-helix"/>
</dbReference>
<evidence type="ECO:0000256" key="6">
    <source>
        <dbReference type="ARBA" id="ARBA00023134"/>
    </source>
</evidence>
<evidence type="ECO:0000256" key="3">
    <source>
        <dbReference type="ARBA" id="ARBA00022679"/>
    </source>
</evidence>
<dbReference type="GO" id="GO:0005525">
    <property type="term" value="F:GTP binding"/>
    <property type="evidence" value="ECO:0007669"/>
    <property type="project" value="UniProtKB-KW"/>
</dbReference>
<protein>
    <recommendedName>
        <fullName evidence="2">mannose-1-phosphate guanylyltransferase</fullName>
        <ecNumber evidence="2">2.7.7.13</ecNumber>
    </recommendedName>
</protein>
<dbReference type="Proteomes" id="UP000013523">
    <property type="component" value="Chromosome"/>
</dbReference>
<dbReference type="PANTHER" id="PTHR46390:SF1">
    <property type="entry name" value="MANNOSE-1-PHOSPHATE GUANYLYLTRANSFERASE"/>
    <property type="match status" value="1"/>
</dbReference>
<evidence type="ECO:0000259" key="8">
    <source>
        <dbReference type="Pfam" id="PF00483"/>
    </source>
</evidence>
<gene>
    <name evidence="10" type="ORF">Clopa_0848</name>
</gene>
<accession>R4JYG6</accession>
<keyword evidence="5" id="KW-0547">Nucleotide-binding</keyword>
<evidence type="ECO:0000256" key="5">
    <source>
        <dbReference type="ARBA" id="ARBA00022741"/>
    </source>
</evidence>
<evidence type="ECO:0000256" key="1">
    <source>
        <dbReference type="ARBA" id="ARBA00006115"/>
    </source>
</evidence>
<dbReference type="Gene3D" id="3.90.550.10">
    <property type="entry name" value="Spore Coat Polysaccharide Biosynthesis Protein SpsA, Chain A"/>
    <property type="match status" value="1"/>
</dbReference>
<feature type="domain" description="Nucleotidyl transferase" evidence="8">
    <location>
        <begin position="4"/>
        <end position="286"/>
    </location>
</feature>
<dbReference type="PATRIC" id="fig|86416.3.peg.840"/>
<dbReference type="eggNOG" id="COG0836">
    <property type="taxonomic scope" value="Bacteria"/>
</dbReference>
<dbReference type="KEGG" id="cpas:Clopa_0848"/>
<feature type="domain" description="MannoseP isomerase/GMP-like beta-helix" evidence="9">
    <location>
        <begin position="294"/>
        <end position="344"/>
    </location>
</feature>
<evidence type="ECO:0000256" key="2">
    <source>
        <dbReference type="ARBA" id="ARBA00012387"/>
    </source>
</evidence>
<dbReference type="FunFam" id="3.90.550.10:FF:000046">
    <property type="entry name" value="Mannose-1-phosphate guanylyltransferase (GDP)"/>
    <property type="match status" value="1"/>
</dbReference>
<proteinExistence type="inferred from homology"/>
<comment type="similarity">
    <text evidence="1">Belongs to the mannose-6-phosphate isomerase type 2 family.</text>
</comment>
<dbReference type="EC" id="2.7.7.13" evidence="2"/>
<dbReference type="EMBL" id="CP003261">
    <property type="protein sequence ID" value="AGK95872.1"/>
    <property type="molecule type" value="Genomic_DNA"/>
</dbReference>
<dbReference type="CDD" id="cd02509">
    <property type="entry name" value="GDP-M1P_Guanylyltransferase"/>
    <property type="match status" value="1"/>
</dbReference>
<dbReference type="GO" id="GO:0009298">
    <property type="term" value="P:GDP-mannose biosynthetic process"/>
    <property type="evidence" value="ECO:0007669"/>
    <property type="project" value="TreeGrafter"/>
</dbReference>
<dbReference type="SUPFAM" id="SSF159283">
    <property type="entry name" value="Guanosine diphospho-D-mannose pyrophosphorylase/mannose-6-phosphate isomerase linker domain"/>
    <property type="match status" value="1"/>
</dbReference>
<dbReference type="InterPro" id="IPR049577">
    <property type="entry name" value="GMPP_N"/>
</dbReference>
<sequence>MLCALIMAGGKGERFWPLSTDEKPKQFLKLLGEETMIQMTVNRLKDLIPVDRIFVVTGERYISLVKEQLPELSEKNIIVEPIGKNTAPCIALSAFQIEKQYKDATIAVLPSDQLIKNEEEFRNVIAAADSFIEENQDSIVTLGMKPDRPETGYGYIKCDRTSSIVNGLKIRNVDMFVEKPNLEKAKQYLNNGNFLWNGGMFVWKAKNILRLTEKYMKNTYDVLKEIACTSEEEYMNKLKSNYVLVDSVSIDYAIMEKAKDIYVIPSEFGWDDVGTWYSVERYRDKDENNNVCVGNIININSKNNIVVGKNKPVIIFGLEDIFVVESNDIILIGNKDDIKDIKEIKKTVI</sequence>
<dbReference type="InterPro" id="IPR051161">
    <property type="entry name" value="Mannose-6P_isomerase_type2"/>
</dbReference>
<dbReference type="HOGENOM" id="CLU_035527_0_1_9"/>
<keyword evidence="11" id="KW-1185">Reference proteome</keyword>
<dbReference type="GO" id="GO:0004475">
    <property type="term" value="F:mannose-1-phosphate guanylyltransferase (GTP) activity"/>
    <property type="evidence" value="ECO:0007669"/>
    <property type="project" value="UniProtKB-EC"/>
</dbReference>
<dbReference type="STRING" id="86416.Clopa_0848"/>